<accession>A0A4Y7PXV3</accession>
<name>A0A4Y7PXV3_9AGAM</name>
<organism evidence="1 2">
    <name type="scientific">Rickenella mellea</name>
    <dbReference type="NCBI Taxonomy" id="50990"/>
    <lineage>
        <taxon>Eukaryota</taxon>
        <taxon>Fungi</taxon>
        <taxon>Dikarya</taxon>
        <taxon>Basidiomycota</taxon>
        <taxon>Agaricomycotina</taxon>
        <taxon>Agaricomycetes</taxon>
        <taxon>Hymenochaetales</taxon>
        <taxon>Rickenellaceae</taxon>
        <taxon>Rickenella</taxon>
    </lineage>
</organism>
<evidence type="ECO:0000313" key="2">
    <source>
        <dbReference type="Proteomes" id="UP000294933"/>
    </source>
</evidence>
<gene>
    <name evidence="1" type="ORF">BD410DRAFT_805426</name>
</gene>
<dbReference type="VEuPathDB" id="FungiDB:BD410DRAFT_805426"/>
<reference evidence="1 2" key="1">
    <citation type="submission" date="2018-06" db="EMBL/GenBank/DDBJ databases">
        <title>A transcriptomic atlas of mushroom development highlights an independent origin of complex multicellularity.</title>
        <authorList>
            <consortium name="DOE Joint Genome Institute"/>
            <person name="Krizsan K."/>
            <person name="Almasi E."/>
            <person name="Merenyi Z."/>
            <person name="Sahu N."/>
            <person name="Viragh M."/>
            <person name="Koszo T."/>
            <person name="Mondo S."/>
            <person name="Kiss B."/>
            <person name="Balint B."/>
            <person name="Kues U."/>
            <person name="Barry K."/>
            <person name="Hegedus J.C."/>
            <person name="Henrissat B."/>
            <person name="Johnson J."/>
            <person name="Lipzen A."/>
            <person name="Ohm R."/>
            <person name="Nagy I."/>
            <person name="Pangilinan J."/>
            <person name="Yan J."/>
            <person name="Xiong Y."/>
            <person name="Grigoriev I.V."/>
            <person name="Hibbett D.S."/>
            <person name="Nagy L.G."/>
        </authorList>
    </citation>
    <scope>NUCLEOTIDE SEQUENCE [LARGE SCALE GENOMIC DNA]</scope>
    <source>
        <strain evidence="1 2">SZMC22713</strain>
    </source>
</reference>
<dbReference type="EMBL" id="ML170192">
    <property type="protein sequence ID" value="TDL19975.1"/>
    <property type="molecule type" value="Genomic_DNA"/>
</dbReference>
<dbReference type="AlphaFoldDB" id="A0A4Y7PXV3"/>
<sequence>MTSMDHVAVLQSLTKFPTLPGIWGSDADIAWTVKVVQNILDTANIISCRAHAVQELLENPLATPAHGLLRQTAEKLGYASMIAIMELCYYNYGADPYCGVDYIEKDPNSLNWKIWWDHGP</sequence>
<protein>
    <submittedName>
        <fullName evidence="1">Uncharacterized protein</fullName>
    </submittedName>
</protein>
<keyword evidence="2" id="KW-1185">Reference proteome</keyword>
<dbReference type="Proteomes" id="UP000294933">
    <property type="component" value="Unassembled WGS sequence"/>
</dbReference>
<evidence type="ECO:0000313" key="1">
    <source>
        <dbReference type="EMBL" id="TDL19975.1"/>
    </source>
</evidence>
<proteinExistence type="predicted"/>